<geneLocation type="plasmid" evidence="4">
    <name>1</name>
</geneLocation>
<feature type="domain" description="UspA" evidence="3">
    <location>
        <begin position="166"/>
        <end position="312"/>
    </location>
</feature>
<evidence type="ECO:0000259" key="3">
    <source>
        <dbReference type="Pfam" id="PF00582"/>
    </source>
</evidence>
<dbReference type="InterPro" id="IPR014729">
    <property type="entry name" value="Rossmann-like_a/b/a_fold"/>
</dbReference>
<protein>
    <submittedName>
        <fullName evidence="4 5">Universal stress protein</fullName>
    </submittedName>
</protein>
<dbReference type="AlphaFoldDB" id="A0A023X832"/>
<dbReference type="CDD" id="cd00293">
    <property type="entry name" value="USP-like"/>
    <property type="match status" value="2"/>
</dbReference>
<evidence type="ECO:0000313" key="5">
    <source>
        <dbReference type="EMBL" id="MDX5895264.1"/>
    </source>
</evidence>
<dbReference type="PATRIC" id="fig|42256.3.peg.2996"/>
<keyword evidence="6" id="KW-1185">Reference proteome</keyword>
<dbReference type="SUPFAM" id="SSF52402">
    <property type="entry name" value="Adenine nucleotide alpha hydrolases-like"/>
    <property type="match status" value="2"/>
</dbReference>
<evidence type="ECO:0000256" key="2">
    <source>
        <dbReference type="SAM" id="MobiDB-lite"/>
    </source>
</evidence>
<feature type="region of interest" description="Disordered" evidence="2">
    <location>
        <begin position="312"/>
        <end position="354"/>
    </location>
</feature>
<dbReference type="PANTHER" id="PTHR46268">
    <property type="entry name" value="STRESS RESPONSE PROTEIN NHAX"/>
    <property type="match status" value="1"/>
</dbReference>
<organism evidence="4 6">
    <name type="scientific">Rubrobacter radiotolerans</name>
    <name type="common">Arthrobacter radiotolerans</name>
    <dbReference type="NCBI Taxonomy" id="42256"/>
    <lineage>
        <taxon>Bacteria</taxon>
        <taxon>Bacillati</taxon>
        <taxon>Actinomycetota</taxon>
        <taxon>Rubrobacteria</taxon>
        <taxon>Rubrobacterales</taxon>
        <taxon>Rubrobacteraceae</taxon>
        <taxon>Rubrobacter</taxon>
    </lineage>
</organism>
<accession>A0A023X832</accession>
<dbReference type="EMBL" id="JAWXXX010000002">
    <property type="protein sequence ID" value="MDX5895264.1"/>
    <property type="molecule type" value="Genomic_DNA"/>
</dbReference>
<dbReference type="InterPro" id="IPR006015">
    <property type="entry name" value="Universal_stress_UspA"/>
</dbReference>
<dbReference type="Pfam" id="PF00582">
    <property type="entry name" value="Usp"/>
    <property type="match status" value="2"/>
</dbReference>
<feature type="compositionally biased region" description="Basic and acidic residues" evidence="2">
    <location>
        <begin position="321"/>
        <end position="331"/>
    </location>
</feature>
<dbReference type="RefSeq" id="WP_051590040.1">
    <property type="nucleotide sequence ID" value="NZ_CP007515.1"/>
</dbReference>
<name>A0A023X832_RUBRA</name>
<dbReference type="Proteomes" id="UP000025229">
    <property type="component" value="Plasmid 1"/>
</dbReference>
<dbReference type="KEGG" id="rrd:RradSPS_2946"/>
<proteinExistence type="inferred from homology"/>
<evidence type="ECO:0000313" key="6">
    <source>
        <dbReference type="Proteomes" id="UP000025229"/>
    </source>
</evidence>
<reference evidence="4 6" key="1">
    <citation type="submission" date="2014-03" db="EMBL/GenBank/DDBJ databases">
        <title>Complete genome sequence of the Radio-Resistant Rubrobacter radiotolerans RSPS-4.</title>
        <authorList>
            <person name="Egas C.C."/>
            <person name="Barroso C.C."/>
            <person name="Froufe H.J.C."/>
            <person name="Pacheco J.J."/>
            <person name="Albuquerque L.L."/>
            <person name="da Costa M.M.S."/>
        </authorList>
    </citation>
    <scope>NUCLEOTIDE SEQUENCE [LARGE SCALE GENOMIC DNA]</scope>
    <source>
        <strain evidence="4 6">RSPS-4</strain>
        <plasmid evidence="4 6">1</plasmid>
    </source>
</reference>
<feature type="compositionally biased region" description="Basic and acidic residues" evidence="2">
    <location>
        <begin position="341"/>
        <end position="354"/>
    </location>
</feature>
<evidence type="ECO:0000256" key="1">
    <source>
        <dbReference type="ARBA" id="ARBA00008791"/>
    </source>
</evidence>
<dbReference type="PRINTS" id="PR01438">
    <property type="entry name" value="UNVRSLSTRESS"/>
</dbReference>
<dbReference type="eggNOG" id="COG0589">
    <property type="taxonomic scope" value="Bacteria"/>
</dbReference>
<comment type="similarity">
    <text evidence="1">Belongs to the universal stress protein A family.</text>
</comment>
<feature type="domain" description="UspA" evidence="3">
    <location>
        <begin position="17"/>
        <end position="156"/>
    </location>
</feature>
<dbReference type="InterPro" id="IPR006016">
    <property type="entry name" value="UspA"/>
</dbReference>
<gene>
    <name evidence="4" type="ORF">RradSPS_2946</name>
    <name evidence="5" type="ORF">SIL72_14645</name>
</gene>
<dbReference type="PANTHER" id="PTHR46268:SF6">
    <property type="entry name" value="UNIVERSAL STRESS PROTEIN UP12"/>
    <property type="match status" value="1"/>
</dbReference>
<evidence type="ECO:0000313" key="4">
    <source>
        <dbReference type="EMBL" id="AHY48229.1"/>
    </source>
</evidence>
<dbReference type="Proteomes" id="UP001281130">
    <property type="component" value="Unassembled WGS sequence"/>
</dbReference>
<dbReference type="HOGENOM" id="CLU_049301_2_1_11"/>
<reference evidence="5" key="2">
    <citation type="submission" date="2023-11" db="EMBL/GenBank/DDBJ databases">
        <title>MicrobeMod: A computational toolkit for identifying prokaryotic methylation and restriction-modification with nanopore sequencing.</title>
        <authorList>
            <person name="Crits-Christoph A."/>
            <person name="Kang S.C."/>
            <person name="Lee H."/>
            <person name="Ostrov N."/>
        </authorList>
    </citation>
    <scope>NUCLEOTIDE SEQUENCE</scope>
    <source>
        <strain evidence="5">ATCC 51242</strain>
    </source>
</reference>
<sequence length="354" mass="37505">MTEREPDEGKPEKTELRRILLATDGSEDARLATVAAVDLANRSGAKLHLVHVFEFIPPREFVSLALRVRSPFASQKEGERTIEEAVSLVREVGGRVQEAHLRMGSPPDGVLSVAGKIGADLIVIGSRGLGGVKRLLMGSVSERVVQHASCPVLVLRDGEDLWPPARIIVADDGSEHALRAGRLGALVGGLYGARAMLAQVYPRALESERSSGSPGAKIVAAELGRAEERLLERARILEPALKRHLGVRLLPDRGSETIDGIATTLLEAAREAGESTLLALGSRGLGPLERVSMGSVSTKVVRAAPGPVLVCPGAGASEWKTQNRDSRKEARTSLAPGRLPASDRAKVRTGEGTG</sequence>
<dbReference type="EMBL" id="CP007515">
    <property type="protein sequence ID" value="AHY48229.1"/>
    <property type="molecule type" value="Genomic_DNA"/>
</dbReference>
<keyword evidence="4" id="KW-0614">Plasmid</keyword>
<dbReference type="Gene3D" id="3.40.50.620">
    <property type="entry name" value="HUPs"/>
    <property type="match status" value="2"/>
</dbReference>